<dbReference type="GO" id="GO:0003700">
    <property type="term" value="F:DNA-binding transcription factor activity"/>
    <property type="evidence" value="ECO:0007669"/>
    <property type="project" value="InterPro"/>
</dbReference>
<dbReference type="InterPro" id="IPR005119">
    <property type="entry name" value="LysR_subst-bd"/>
</dbReference>
<keyword evidence="2" id="KW-0805">Transcription regulation</keyword>
<dbReference type="PRINTS" id="PR00039">
    <property type="entry name" value="HTHLYSR"/>
</dbReference>
<evidence type="ECO:0000313" key="6">
    <source>
        <dbReference type="EMBL" id="RYP86320.1"/>
    </source>
</evidence>
<dbReference type="InterPro" id="IPR000847">
    <property type="entry name" value="LysR_HTH_N"/>
</dbReference>
<proteinExistence type="inferred from homology"/>
<keyword evidence="7" id="KW-1185">Reference proteome</keyword>
<dbReference type="SUPFAM" id="SSF53850">
    <property type="entry name" value="Periplasmic binding protein-like II"/>
    <property type="match status" value="1"/>
</dbReference>
<evidence type="ECO:0000256" key="2">
    <source>
        <dbReference type="ARBA" id="ARBA00023015"/>
    </source>
</evidence>
<dbReference type="Gene3D" id="3.40.190.10">
    <property type="entry name" value="Periplasmic binding protein-like II"/>
    <property type="match status" value="2"/>
</dbReference>
<dbReference type="OrthoDB" id="3181812at2"/>
<evidence type="ECO:0000259" key="5">
    <source>
        <dbReference type="PROSITE" id="PS50931"/>
    </source>
</evidence>
<dbReference type="GO" id="GO:0003677">
    <property type="term" value="F:DNA binding"/>
    <property type="evidence" value="ECO:0007669"/>
    <property type="project" value="UniProtKB-KW"/>
</dbReference>
<comment type="caution">
    <text evidence="6">The sequence shown here is derived from an EMBL/GenBank/DDBJ whole genome shotgun (WGS) entry which is preliminary data.</text>
</comment>
<keyword evidence="3" id="KW-0238">DNA-binding</keyword>
<dbReference type="GO" id="GO:0032993">
    <property type="term" value="C:protein-DNA complex"/>
    <property type="evidence" value="ECO:0007669"/>
    <property type="project" value="TreeGrafter"/>
</dbReference>
<comment type="similarity">
    <text evidence="1">Belongs to the LysR transcriptional regulatory family.</text>
</comment>
<dbReference type="PROSITE" id="PS50931">
    <property type="entry name" value="HTH_LYSR"/>
    <property type="match status" value="1"/>
</dbReference>
<evidence type="ECO:0000313" key="7">
    <source>
        <dbReference type="Proteomes" id="UP000295198"/>
    </source>
</evidence>
<dbReference type="Pfam" id="PF03466">
    <property type="entry name" value="LysR_substrate"/>
    <property type="match status" value="1"/>
</dbReference>
<reference evidence="6 7" key="1">
    <citation type="submission" date="2019-01" db="EMBL/GenBank/DDBJ databases">
        <title>Nocardioides guangzhouensis sp. nov., an actinobacterium isolated from soil.</title>
        <authorList>
            <person name="Fu Y."/>
            <person name="Cai Y."/>
            <person name="Lin Z."/>
            <person name="Chen P."/>
        </authorList>
    </citation>
    <scope>NUCLEOTIDE SEQUENCE [LARGE SCALE GENOMIC DNA]</scope>
    <source>
        <strain evidence="6 7">130</strain>
    </source>
</reference>
<evidence type="ECO:0000256" key="4">
    <source>
        <dbReference type="ARBA" id="ARBA00023163"/>
    </source>
</evidence>
<dbReference type="FunFam" id="1.10.10.10:FF:000001">
    <property type="entry name" value="LysR family transcriptional regulator"/>
    <property type="match status" value="1"/>
</dbReference>
<protein>
    <submittedName>
        <fullName evidence="6">LysR family transcriptional regulator</fullName>
    </submittedName>
</protein>
<dbReference type="Pfam" id="PF00126">
    <property type="entry name" value="HTH_1"/>
    <property type="match status" value="1"/>
</dbReference>
<feature type="domain" description="HTH lysR-type" evidence="5">
    <location>
        <begin position="5"/>
        <end position="62"/>
    </location>
</feature>
<evidence type="ECO:0000256" key="1">
    <source>
        <dbReference type="ARBA" id="ARBA00009437"/>
    </source>
</evidence>
<organism evidence="6 7">
    <name type="scientific">Nocardioides guangzhouensis</name>
    <dbReference type="NCBI Taxonomy" id="2497878"/>
    <lineage>
        <taxon>Bacteria</taxon>
        <taxon>Bacillati</taxon>
        <taxon>Actinomycetota</taxon>
        <taxon>Actinomycetes</taxon>
        <taxon>Propionibacteriales</taxon>
        <taxon>Nocardioidaceae</taxon>
        <taxon>Nocardioides</taxon>
    </lineage>
</organism>
<dbReference type="InterPro" id="IPR036390">
    <property type="entry name" value="WH_DNA-bd_sf"/>
</dbReference>
<dbReference type="SUPFAM" id="SSF46785">
    <property type="entry name" value="Winged helix' DNA-binding domain"/>
    <property type="match status" value="1"/>
</dbReference>
<dbReference type="Gene3D" id="1.10.10.10">
    <property type="entry name" value="Winged helix-like DNA-binding domain superfamily/Winged helix DNA-binding domain"/>
    <property type="match status" value="1"/>
</dbReference>
<name>A0A4Q4ZDX9_9ACTN</name>
<sequence length="320" mass="34732">MRAELDLRLLRAFVAVAEELHFTRAANRLYVAQQALSRDIRRLETQVGARLFVRSTRQVTLTPDGERLLVHARSLLELNDAALQDLSGEARPLLVDVIGEGLTAARIVDEARMAAPQLELTVRYGGGMGAALTQLLAGRVEVAFGRTEGLGAPFPAELTRRLVRWEPLALLMSDDHPLADLAEVPMAELDGVEIDASSGNDVAPEWVDLAASLLADHGARPSPPHPHVVGTAETARHLRSHGLPILTMSECPEVPGAVVRPLVDPVPVYPWAVVHHRDANHPGLAALDAVMVDLAAEERWTALPEDAWVPAADAQWVRRP</sequence>
<dbReference type="AlphaFoldDB" id="A0A4Q4ZDX9"/>
<keyword evidence="4" id="KW-0804">Transcription</keyword>
<dbReference type="EMBL" id="SDKM01000012">
    <property type="protein sequence ID" value="RYP86320.1"/>
    <property type="molecule type" value="Genomic_DNA"/>
</dbReference>
<accession>A0A4Q4ZDX9</accession>
<dbReference type="PANTHER" id="PTHR30346">
    <property type="entry name" value="TRANSCRIPTIONAL DUAL REGULATOR HCAR-RELATED"/>
    <property type="match status" value="1"/>
</dbReference>
<dbReference type="InterPro" id="IPR036388">
    <property type="entry name" value="WH-like_DNA-bd_sf"/>
</dbReference>
<evidence type="ECO:0000256" key="3">
    <source>
        <dbReference type="ARBA" id="ARBA00023125"/>
    </source>
</evidence>
<gene>
    <name evidence="6" type="ORF">EKO23_09780</name>
</gene>
<dbReference type="Proteomes" id="UP000295198">
    <property type="component" value="Unassembled WGS sequence"/>
</dbReference>
<dbReference type="PANTHER" id="PTHR30346:SF0">
    <property type="entry name" value="HCA OPERON TRANSCRIPTIONAL ACTIVATOR HCAR"/>
    <property type="match status" value="1"/>
</dbReference>